<dbReference type="GO" id="GO:0000224">
    <property type="term" value="F:peptide-N4-(N-acetyl-beta-glucosaminyl)asparagine amidase activity"/>
    <property type="evidence" value="ECO:0007669"/>
    <property type="project" value="TreeGrafter"/>
</dbReference>
<dbReference type="GO" id="GO:0030246">
    <property type="term" value="F:carbohydrate binding"/>
    <property type="evidence" value="ECO:0007669"/>
    <property type="project" value="InterPro"/>
</dbReference>
<dbReference type="Gene3D" id="2.70.98.10">
    <property type="match status" value="2"/>
</dbReference>
<feature type="region of interest" description="Disordered" evidence="1">
    <location>
        <begin position="361"/>
        <end position="383"/>
    </location>
</feature>
<protein>
    <recommendedName>
        <fullName evidence="2">Glycosyl hydrolase family 92 N-terminal domain-containing protein</fullName>
    </recommendedName>
</protein>
<dbReference type="AlphaFoldDB" id="A0AAW0A7V0"/>
<dbReference type="Proteomes" id="UP001362999">
    <property type="component" value="Unassembled WGS sequence"/>
</dbReference>
<sequence length="627" mass="69838">MLLESGWIGWVELGNGRRVGRVHGSLSSTSTLVAVSTQFAFTFNAVTTHIYYECMVYIELKLDISGCTFLCAVPGVKVELDYLHAAIEPILPSTALSLRRREYGRGGPGQRIVRDGFVGENDESSTIQSEHSFVDVQSNSILQSVGFRVGSNRFIQVVPRQLNSRAVVNLIEKKLYKAFGIVPAWHITSHLGYLLKFNGRRIRRTQNSNVADPPYRPTPAISNQQGIFAIRWSTLTFNPNPRKRLRKTARRANAHVRRRRRRQEMDRGVRFERCGGGERVRAERKRERAGREGVGPRGGERANEETADRTAVGAWRNGDGGARGQLDTVARYALTPSTRRTAAGERGNLTGADWWAGSKVSGDEEIETRQPASAKETEEGVEEGKRTRVRGVDDRFFAFRDKPWLYGLKRWRKPARLGERRIEGFGEEKLVGTRSHWEMVVILRTALEGWARIKPAIWMGESGQVVVVPGTGSVKSKFEDRGLRFSDDTQIISPSYHRVELDSGDGGRILAEQSATSRPSPSTPHAAKSRAPTASARLDHHTELPSAQNASNFKGYFCARFDTPFAKFGVIQNGSEIAGEKAGKGSLLSAYARFPAGTRKVNVRVGVSFISVDQARAETLMRRLRMV</sequence>
<evidence type="ECO:0000313" key="4">
    <source>
        <dbReference type="Proteomes" id="UP001362999"/>
    </source>
</evidence>
<feature type="region of interest" description="Disordered" evidence="1">
    <location>
        <begin position="279"/>
        <end position="308"/>
    </location>
</feature>
<evidence type="ECO:0000313" key="3">
    <source>
        <dbReference type="EMBL" id="KAK7001651.1"/>
    </source>
</evidence>
<proteinExistence type="predicted"/>
<feature type="compositionally biased region" description="Basic and acidic residues" evidence="1">
    <location>
        <begin position="279"/>
        <end position="291"/>
    </location>
</feature>
<dbReference type="InterPro" id="IPR014718">
    <property type="entry name" value="GH-type_carb-bd"/>
</dbReference>
<dbReference type="Pfam" id="PF17678">
    <property type="entry name" value="Glyco_hydro_92N"/>
    <property type="match status" value="1"/>
</dbReference>
<keyword evidence="4" id="KW-1185">Reference proteome</keyword>
<dbReference type="GO" id="GO:0006516">
    <property type="term" value="P:glycoprotein catabolic process"/>
    <property type="evidence" value="ECO:0007669"/>
    <property type="project" value="TreeGrafter"/>
</dbReference>
<dbReference type="EMBL" id="JAWWNJ010000082">
    <property type="protein sequence ID" value="KAK7001651.1"/>
    <property type="molecule type" value="Genomic_DNA"/>
</dbReference>
<reference evidence="3 4" key="1">
    <citation type="journal article" date="2024" name="J Genomics">
        <title>Draft genome sequencing and assembly of Favolaschia claudopus CIRM-BRFM 2984 isolated from oak limbs.</title>
        <authorList>
            <person name="Navarro D."/>
            <person name="Drula E."/>
            <person name="Chaduli D."/>
            <person name="Cazenave R."/>
            <person name="Ahrendt S."/>
            <person name="Wang J."/>
            <person name="Lipzen A."/>
            <person name="Daum C."/>
            <person name="Barry K."/>
            <person name="Grigoriev I.V."/>
            <person name="Favel A."/>
            <person name="Rosso M.N."/>
            <person name="Martin F."/>
        </authorList>
    </citation>
    <scope>NUCLEOTIDE SEQUENCE [LARGE SCALE GENOMIC DNA]</scope>
    <source>
        <strain evidence="3 4">CIRM-BRFM 2984</strain>
    </source>
</reference>
<dbReference type="PANTHER" id="PTHR12143:SF43">
    <property type="entry name" value="PUTATIVE-RELATED"/>
    <property type="match status" value="1"/>
</dbReference>
<evidence type="ECO:0000256" key="1">
    <source>
        <dbReference type="SAM" id="MobiDB-lite"/>
    </source>
</evidence>
<gene>
    <name evidence="3" type="ORF">R3P38DRAFT_2795606</name>
</gene>
<name>A0AAW0A7V0_9AGAR</name>
<dbReference type="InterPro" id="IPR050883">
    <property type="entry name" value="PNGase"/>
</dbReference>
<evidence type="ECO:0000259" key="2">
    <source>
        <dbReference type="Pfam" id="PF17678"/>
    </source>
</evidence>
<feature type="domain" description="Glycosyl hydrolase family 92 N-terminal" evidence="2">
    <location>
        <begin position="550"/>
        <end position="608"/>
    </location>
</feature>
<dbReference type="InterPro" id="IPR041371">
    <property type="entry name" value="GH92_N"/>
</dbReference>
<feature type="region of interest" description="Disordered" evidence="1">
    <location>
        <begin position="513"/>
        <end position="537"/>
    </location>
</feature>
<feature type="compositionally biased region" description="Basic and acidic residues" evidence="1">
    <location>
        <begin position="298"/>
        <end position="308"/>
    </location>
</feature>
<dbReference type="GO" id="GO:0005829">
    <property type="term" value="C:cytosol"/>
    <property type="evidence" value="ECO:0007669"/>
    <property type="project" value="TreeGrafter"/>
</dbReference>
<accession>A0AAW0A7V0</accession>
<comment type="caution">
    <text evidence="3">The sequence shown here is derived from an EMBL/GenBank/DDBJ whole genome shotgun (WGS) entry which is preliminary data.</text>
</comment>
<dbReference type="GO" id="GO:0005634">
    <property type="term" value="C:nucleus"/>
    <property type="evidence" value="ECO:0007669"/>
    <property type="project" value="TreeGrafter"/>
</dbReference>
<dbReference type="PANTHER" id="PTHR12143">
    <property type="entry name" value="PEPTIDE N-GLYCANASE PNGASE -RELATED"/>
    <property type="match status" value="1"/>
</dbReference>
<organism evidence="3 4">
    <name type="scientific">Favolaschia claudopus</name>
    <dbReference type="NCBI Taxonomy" id="2862362"/>
    <lineage>
        <taxon>Eukaryota</taxon>
        <taxon>Fungi</taxon>
        <taxon>Dikarya</taxon>
        <taxon>Basidiomycota</taxon>
        <taxon>Agaricomycotina</taxon>
        <taxon>Agaricomycetes</taxon>
        <taxon>Agaricomycetidae</taxon>
        <taxon>Agaricales</taxon>
        <taxon>Marasmiineae</taxon>
        <taxon>Mycenaceae</taxon>
        <taxon>Favolaschia</taxon>
    </lineage>
</organism>